<organism evidence="1">
    <name type="scientific">Myoviridae sp. ctNDZ29</name>
    <dbReference type="NCBI Taxonomy" id="2826643"/>
    <lineage>
        <taxon>Viruses</taxon>
        <taxon>Duplodnaviria</taxon>
        <taxon>Heunggongvirae</taxon>
        <taxon>Uroviricota</taxon>
        <taxon>Caudoviricetes</taxon>
    </lineage>
</organism>
<name>A0A8S5MYW2_9CAUD</name>
<reference evidence="1" key="1">
    <citation type="journal article" date="2021" name="Proc. Natl. Acad. Sci. U.S.A.">
        <title>A Catalog of Tens of Thousands of Viruses from Human Metagenomes Reveals Hidden Associations with Chronic Diseases.</title>
        <authorList>
            <person name="Tisza M.J."/>
            <person name="Buck C.B."/>
        </authorList>
    </citation>
    <scope>NUCLEOTIDE SEQUENCE</scope>
    <source>
        <strain evidence="1">CtNDZ29</strain>
    </source>
</reference>
<sequence length="36" mass="3961">MVCTGYYCTDADKLYLALQDGAAPALDDTDWFEVVS</sequence>
<accession>A0A8S5MYW2</accession>
<protein>
    <submittedName>
        <fullName evidence="1">Uncharacterized protein</fullName>
    </submittedName>
</protein>
<dbReference type="EMBL" id="BK015020">
    <property type="protein sequence ID" value="DAD87388.1"/>
    <property type="molecule type" value="Genomic_DNA"/>
</dbReference>
<proteinExistence type="predicted"/>
<evidence type="ECO:0000313" key="1">
    <source>
        <dbReference type="EMBL" id="DAD87388.1"/>
    </source>
</evidence>